<comment type="caution">
    <text evidence="6">The sequence shown here is derived from an EMBL/GenBank/DDBJ whole genome shotgun (WGS) entry which is preliminary data.</text>
</comment>
<reference evidence="6 7" key="1">
    <citation type="submission" date="2015-05" db="EMBL/GenBank/DDBJ databases">
        <title>Draft genome sequence of Microvirga vignae strain BR3299, a novel nitrogen fixing bacteria isolated from Brazil semi-aired region.</title>
        <authorList>
            <person name="Zilli J.E."/>
            <person name="Passos S.R."/>
            <person name="Leite J."/>
            <person name="Baldani J.I."/>
            <person name="Xavier G.R."/>
            <person name="Rumjaneck N.G."/>
            <person name="Simoes-Araujo J.L."/>
        </authorList>
    </citation>
    <scope>NUCLEOTIDE SEQUENCE [LARGE SCALE GENOMIC DNA]</scope>
    <source>
        <strain evidence="6 7">BR3299</strain>
    </source>
</reference>
<feature type="domain" description="3-hydroxyisobutyrate dehydrogenase-like NAD-binding" evidence="5">
    <location>
        <begin position="172"/>
        <end position="287"/>
    </location>
</feature>
<dbReference type="PIRSF" id="PIRSF000103">
    <property type="entry name" value="HIBADH"/>
    <property type="match status" value="1"/>
</dbReference>
<dbReference type="Pfam" id="PF14833">
    <property type="entry name" value="NAD_binding_11"/>
    <property type="match status" value="1"/>
</dbReference>
<accession>A0A0H1RA52</accession>
<dbReference type="InterPro" id="IPR008927">
    <property type="entry name" value="6-PGluconate_DH-like_C_sf"/>
</dbReference>
<dbReference type="Gene3D" id="1.10.1040.10">
    <property type="entry name" value="N-(1-d-carboxylethyl)-l-norvaline Dehydrogenase, domain 2"/>
    <property type="match status" value="1"/>
</dbReference>
<protein>
    <submittedName>
        <fullName evidence="6">3-hydroxyisobutyrate dehydrogenase</fullName>
    </submittedName>
</protein>
<dbReference type="GO" id="GO:0051287">
    <property type="term" value="F:NAD binding"/>
    <property type="evidence" value="ECO:0007669"/>
    <property type="project" value="InterPro"/>
</dbReference>
<gene>
    <name evidence="6" type="ORF">AA309_17695</name>
</gene>
<dbReference type="SUPFAM" id="SSF48179">
    <property type="entry name" value="6-phosphogluconate dehydrogenase C-terminal domain-like"/>
    <property type="match status" value="1"/>
</dbReference>
<evidence type="ECO:0000259" key="5">
    <source>
        <dbReference type="Pfam" id="PF14833"/>
    </source>
</evidence>
<dbReference type="InterPro" id="IPR029154">
    <property type="entry name" value="HIBADH-like_NADP-bd"/>
</dbReference>
<keyword evidence="2" id="KW-0520">NAD</keyword>
<dbReference type="EMBL" id="LCYG01000043">
    <property type="protein sequence ID" value="KLK91929.1"/>
    <property type="molecule type" value="Genomic_DNA"/>
</dbReference>
<dbReference type="SUPFAM" id="SSF51735">
    <property type="entry name" value="NAD(P)-binding Rossmann-fold domains"/>
    <property type="match status" value="1"/>
</dbReference>
<keyword evidence="7" id="KW-1185">Reference proteome</keyword>
<evidence type="ECO:0000259" key="4">
    <source>
        <dbReference type="Pfam" id="PF03446"/>
    </source>
</evidence>
<evidence type="ECO:0000313" key="6">
    <source>
        <dbReference type="EMBL" id="KLK91929.1"/>
    </source>
</evidence>
<sequence>MSHERQIEQKSAVIAVLGTGIIGAPVARNLHKKGFAVRVWNRSAQKAHALSEEGIVIAADPAEAVKGADIVITVLKDGPAIESTISSIRPEIGGAIWIQLSTVGIEATERLKQLAAAKGWIYFDAPVQGTRQSAEAGKLVILASGPTEGRERAQPIFDAIGSRSVWVSELPGDATKLKLALNSLVLALTHGTAESLSLAKALGVDPALVVDVVKGGPLDSPFFQAKASAILNENFEPSFTINNAIKDSKLVDAAAKEAGLKLDLVTAGKSRFERAAAYGAGNLDIAASYLA</sequence>
<dbReference type="InterPro" id="IPR013328">
    <property type="entry name" value="6PGD_dom2"/>
</dbReference>
<dbReference type="PANTHER" id="PTHR43580">
    <property type="entry name" value="OXIDOREDUCTASE GLYR1-RELATED"/>
    <property type="match status" value="1"/>
</dbReference>
<dbReference type="RefSeq" id="WP_047190341.1">
    <property type="nucleotide sequence ID" value="NZ_LCYG01000043.1"/>
</dbReference>
<dbReference type="InterPro" id="IPR015815">
    <property type="entry name" value="HIBADH-related"/>
</dbReference>
<dbReference type="GO" id="GO:0016491">
    <property type="term" value="F:oxidoreductase activity"/>
    <property type="evidence" value="ECO:0007669"/>
    <property type="project" value="UniProtKB-KW"/>
</dbReference>
<dbReference type="Proteomes" id="UP000035489">
    <property type="component" value="Unassembled WGS sequence"/>
</dbReference>
<keyword evidence="1" id="KW-0560">Oxidoreductase</keyword>
<organism evidence="6 7">
    <name type="scientific">Microvirga vignae</name>
    <dbReference type="NCBI Taxonomy" id="1225564"/>
    <lineage>
        <taxon>Bacteria</taxon>
        <taxon>Pseudomonadati</taxon>
        <taxon>Pseudomonadota</taxon>
        <taxon>Alphaproteobacteria</taxon>
        <taxon>Hyphomicrobiales</taxon>
        <taxon>Methylobacteriaceae</taxon>
        <taxon>Microvirga</taxon>
    </lineage>
</organism>
<dbReference type="AlphaFoldDB" id="A0A0H1RA52"/>
<dbReference type="InterPro" id="IPR006115">
    <property type="entry name" value="6PGDH_NADP-bd"/>
</dbReference>
<dbReference type="Gene3D" id="3.40.50.720">
    <property type="entry name" value="NAD(P)-binding Rossmann-like Domain"/>
    <property type="match status" value="1"/>
</dbReference>
<proteinExistence type="predicted"/>
<dbReference type="OrthoDB" id="9812907at2"/>
<evidence type="ECO:0000313" key="7">
    <source>
        <dbReference type="Proteomes" id="UP000035489"/>
    </source>
</evidence>
<evidence type="ECO:0000256" key="2">
    <source>
        <dbReference type="ARBA" id="ARBA00023027"/>
    </source>
</evidence>
<dbReference type="PATRIC" id="fig|1225564.3.peg.4655"/>
<dbReference type="PANTHER" id="PTHR43580:SF2">
    <property type="entry name" value="CYTOKINE-LIKE NUCLEAR FACTOR N-PAC"/>
    <property type="match status" value="1"/>
</dbReference>
<evidence type="ECO:0000256" key="3">
    <source>
        <dbReference type="PIRSR" id="PIRSR000103-1"/>
    </source>
</evidence>
<feature type="domain" description="6-phosphogluconate dehydrogenase NADP-binding" evidence="4">
    <location>
        <begin position="14"/>
        <end position="166"/>
    </location>
</feature>
<evidence type="ECO:0000256" key="1">
    <source>
        <dbReference type="ARBA" id="ARBA00023002"/>
    </source>
</evidence>
<dbReference type="InterPro" id="IPR051265">
    <property type="entry name" value="HIBADH-related_NP60_sf"/>
</dbReference>
<dbReference type="GO" id="GO:0050661">
    <property type="term" value="F:NADP binding"/>
    <property type="evidence" value="ECO:0007669"/>
    <property type="project" value="InterPro"/>
</dbReference>
<dbReference type="STRING" id="1225564.AA309_17695"/>
<name>A0A0H1RA52_9HYPH</name>
<dbReference type="Pfam" id="PF03446">
    <property type="entry name" value="NAD_binding_2"/>
    <property type="match status" value="1"/>
</dbReference>
<feature type="active site" evidence="3">
    <location>
        <position position="178"/>
    </location>
</feature>
<dbReference type="InterPro" id="IPR036291">
    <property type="entry name" value="NAD(P)-bd_dom_sf"/>
</dbReference>